<dbReference type="Proteomes" id="UP001225788">
    <property type="component" value="Chromosome"/>
</dbReference>
<proteinExistence type="predicted"/>
<sequence length="136" mass="14284">MTADNSSATSGQPGILFVALGYIAAVLTATTVVIGLMCFWAGADNGLFQLFVVGLAYTFGCALPGFIVTVVLARVLQVRAWLFFVIAGGIDGPLSLVFFDRSLLEDTFVFMVLAGGLAGGLIYWLVGYYRRGGAAA</sequence>
<evidence type="ECO:0000313" key="3">
    <source>
        <dbReference type="Proteomes" id="UP001225788"/>
    </source>
</evidence>
<dbReference type="RefSeq" id="WP_306157736.1">
    <property type="nucleotide sequence ID" value="NZ_CP132314.1"/>
</dbReference>
<evidence type="ECO:0000313" key="2">
    <source>
        <dbReference type="EMBL" id="WLS02427.1"/>
    </source>
</evidence>
<organism evidence="2 3">
    <name type="scientific">Shinella oryzae</name>
    <dbReference type="NCBI Taxonomy" id="2871820"/>
    <lineage>
        <taxon>Bacteria</taxon>
        <taxon>Pseudomonadati</taxon>
        <taxon>Pseudomonadota</taxon>
        <taxon>Alphaproteobacteria</taxon>
        <taxon>Hyphomicrobiales</taxon>
        <taxon>Rhizobiaceae</taxon>
        <taxon>Shinella</taxon>
    </lineage>
</organism>
<keyword evidence="3" id="KW-1185">Reference proteome</keyword>
<protein>
    <submittedName>
        <fullName evidence="2">Uncharacterized protein</fullName>
    </submittedName>
</protein>
<dbReference type="EMBL" id="CP132314">
    <property type="protein sequence ID" value="WLS02427.1"/>
    <property type="molecule type" value="Genomic_DNA"/>
</dbReference>
<accession>A0ABY9K1I2</accession>
<feature type="transmembrane region" description="Helical" evidence="1">
    <location>
        <begin position="48"/>
        <end position="73"/>
    </location>
</feature>
<feature type="transmembrane region" description="Helical" evidence="1">
    <location>
        <begin position="107"/>
        <end position="126"/>
    </location>
</feature>
<reference evidence="2 3" key="1">
    <citation type="submission" date="2023-08" db="EMBL/GenBank/DDBJ databases">
        <title>Pathogen: clinical or host-associated sample.</title>
        <authorList>
            <person name="Hergert J."/>
            <person name="Casey R."/>
            <person name="Wagner J."/>
            <person name="Young E.L."/>
            <person name="Oakeson K.F."/>
        </authorList>
    </citation>
    <scope>NUCLEOTIDE SEQUENCE [LARGE SCALE GENOMIC DNA]</scope>
    <source>
        <strain evidence="2 3">UPHL-collab-2</strain>
    </source>
</reference>
<keyword evidence="1" id="KW-0812">Transmembrane</keyword>
<keyword evidence="1" id="KW-0472">Membrane</keyword>
<feature type="transmembrane region" description="Helical" evidence="1">
    <location>
        <begin position="15"/>
        <end position="42"/>
    </location>
</feature>
<gene>
    <name evidence="2" type="ORF">Q9315_13465</name>
</gene>
<name>A0ABY9K1I2_9HYPH</name>
<keyword evidence="1" id="KW-1133">Transmembrane helix</keyword>
<feature type="transmembrane region" description="Helical" evidence="1">
    <location>
        <begin position="80"/>
        <end position="101"/>
    </location>
</feature>
<evidence type="ECO:0000256" key="1">
    <source>
        <dbReference type="SAM" id="Phobius"/>
    </source>
</evidence>